<gene>
    <name evidence="1" type="ORF">BAZSYMB_SCAFFOLD00049_1</name>
</gene>
<proteinExistence type="predicted"/>
<evidence type="ECO:0000313" key="2">
    <source>
        <dbReference type="Proteomes" id="UP000198559"/>
    </source>
</evidence>
<name>A0A1H6K3M0_9GAMM</name>
<dbReference type="Proteomes" id="UP000198559">
    <property type="component" value="Unassembled WGS sequence"/>
</dbReference>
<accession>A0A1H6K3M0</accession>
<protein>
    <submittedName>
        <fullName evidence="1">Uncharacterized protein</fullName>
    </submittedName>
</protein>
<dbReference type="AlphaFoldDB" id="A0A1H6K3M0"/>
<sequence length="34" mass="3870">MHPTTHKSTCLLHLVFESQNTVHHEKYPIASSPV</sequence>
<evidence type="ECO:0000313" key="1">
    <source>
        <dbReference type="EMBL" id="SEH67522.1"/>
    </source>
</evidence>
<reference evidence="2" key="1">
    <citation type="submission" date="2016-06" db="EMBL/GenBank/DDBJ databases">
        <authorList>
            <person name="Petersen J."/>
            <person name="Sayavedra L."/>
        </authorList>
    </citation>
    <scope>NUCLEOTIDE SEQUENCE [LARGE SCALE GENOMIC DNA]</scope>
    <source>
        <strain evidence="2">BazSymB</strain>
    </source>
</reference>
<dbReference type="EMBL" id="CVUD02000092">
    <property type="protein sequence ID" value="SEH67522.1"/>
    <property type="molecule type" value="Genomic_DNA"/>
</dbReference>
<organism evidence="1 2">
    <name type="scientific">Bathymodiolus azoricus thioautotrophic gill symbiont</name>
    <dbReference type="NCBI Taxonomy" id="235205"/>
    <lineage>
        <taxon>Bacteria</taxon>
        <taxon>Pseudomonadati</taxon>
        <taxon>Pseudomonadota</taxon>
        <taxon>Gammaproteobacteria</taxon>
        <taxon>sulfur-oxidizing symbionts</taxon>
    </lineage>
</organism>